<reference evidence="3" key="2">
    <citation type="journal article" date="2023" name="Science">
        <title>Genomic signatures of disease resistance in endangered staghorn corals.</title>
        <authorList>
            <person name="Vollmer S.V."/>
            <person name="Selwyn J.D."/>
            <person name="Despard B.A."/>
            <person name="Roesel C.L."/>
        </authorList>
    </citation>
    <scope>NUCLEOTIDE SEQUENCE</scope>
    <source>
        <strain evidence="3">K2</strain>
    </source>
</reference>
<dbReference type="Gene3D" id="3.10.100.10">
    <property type="entry name" value="Mannose-Binding Protein A, subunit A"/>
    <property type="match status" value="1"/>
</dbReference>
<feature type="domain" description="WSC" evidence="2">
    <location>
        <begin position="173"/>
        <end position="278"/>
    </location>
</feature>
<feature type="domain" description="C-type lectin" evidence="1">
    <location>
        <begin position="324"/>
        <end position="437"/>
    </location>
</feature>
<evidence type="ECO:0000313" key="3">
    <source>
        <dbReference type="EMBL" id="KAK2546777.1"/>
    </source>
</evidence>
<dbReference type="AlphaFoldDB" id="A0AAD9PPU1"/>
<proteinExistence type="predicted"/>
<comment type="caution">
    <text evidence="3">The sequence shown here is derived from an EMBL/GenBank/DDBJ whole genome shotgun (WGS) entry which is preliminary data.</text>
</comment>
<sequence length="461" mass="51291">MAATILLKFSSVEVFLFVAFLTLLSFGNLADGKHDKTKTKANQGVASVRSTVSLWGNFAGKLIYEGCFEISDQPSKLRVDSQNNNFYCNEFCTEEGKMFSATSEDRCLCLDNLPSKRIEQDKCNSRCPDADYEETGRSCGGFGCCGSRQNKAVSVYKHAGEFQTMKRTIESGILEVQGCFDDKKEGIIKSQAGRERKDSANTALRCAEFCSEKGYGVVSLRDDLCACNNDLPLNRLYEGTNNSKECNMRCHGVLASTAPCEKEECCGGDKADNTPVYTVIVVGNVDVLRQVMSRIHGNLRSDSALRPLGQEFGVNSCGKDWTYFKGSCVRYFEKGKSYSDAKKACLKHKAELLTLNYEQDIDAFPAPPKTTFETYYVGLEYGDACTWFWVSGEPLTYNAIDEPNAGKYLTGSCGGLTMNKGADKSRYVVLFNKTLCKGGWFKLSRKRPFICQRFGRYTTFM</sequence>
<evidence type="ECO:0000313" key="4">
    <source>
        <dbReference type="Proteomes" id="UP001249851"/>
    </source>
</evidence>
<organism evidence="3 4">
    <name type="scientific">Acropora cervicornis</name>
    <name type="common">Staghorn coral</name>
    <dbReference type="NCBI Taxonomy" id="6130"/>
    <lineage>
        <taxon>Eukaryota</taxon>
        <taxon>Metazoa</taxon>
        <taxon>Cnidaria</taxon>
        <taxon>Anthozoa</taxon>
        <taxon>Hexacorallia</taxon>
        <taxon>Scleractinia</taxon>
        <taxon>Astrocoeniina</taxon>
        <taxon>Acroporidae</taxon>
        <taxon>Acropora</taxon>
    </lineage>
</organism>
<dbReference type="SUPFAM" id="SSF56436">
    <property type="entry name" value="C-type lectin-like"/>
    <property type="match status" value="1"/>
</dbReference>
<keyword evidence="4" id="KW-1185">Reference proteome</keyword>
<dbReference type="EMBL" id="JARQWQ010000284">
    <property type="protein sequence ID" value="KAK2546777.1"/>
    <property type="molecule type" value="Genomic_DNA"/>
</dbReference>
<dbReference type="InterPro" id="IPR016186">
    <property type="entry name" value="C-type_lectin-like/link_sf"/>
</dbReference>
<gene>
    <name evidence="3" type="ORF">P5673_033576</name>
</gene>
<dbReference type="PROSITE" id="PS50041">
    <property type="entry name" value="C_TYPE_LECTIN_2"/>
    <property type="match status" value="1"/>
</dbReference>
<dbReference type="Pfam" id="PF01822">
    <property type="entry name" value="WSC"/>
    <property type="match status" value="1"/>
</dbReference>
<dbReference type="Proteomes" id="UP001249851">
    <property type="component" value="Unassembled WGS sequence"/>
</dbReference>
<dbReference type="SMART" id="SM00034">
    <property type="entry name" value="CLECT"/>
    <property type="match status" value="1"/>
</dbReference>
<accession>A0AAD9PPU1</accession>
<dbReference type="InterPro" id="IPR001304">
    <property type="entry name" value="C-type_lectin-like"/>
</dbReference>
<dbReference type="PROSITE" id="PS51212">
    <property type="entry name" value="WSC"/>
    <property type="match status" value="1"/>
</dbReference>
<evidence type="ECO:0000259" key="2">
    <source>
        <dbReference type="PROSITE" id="PS51212"/>
    </source>
</evidence>
<dbReference type="InterPro" id="IPR016187">
    <property type="entry name" value="CTDL_fold"/>
</dbReference>
<name>A0AAD9PPU1_ACRCE</name>
<dbReference type="InterPro" id="IPR002889">
    <property type="entry name" value="WSC_carb-bd"/>
</dbReference>
<protein>
    <submittedName>
        <fullName evidence="3">CD209 antigen-like protein A</fullName>
    </submittedName>
</protein>
<reference evidence="3" key="1">
    <citation type="journal article" date="2023" name="G3 (Bethesda)">
        <title>Whole genome assembly and annotation of the endangered Caribbean coral Acropora cervicornis.</title>
        <authorList>
            <person name="Selwyn J.D."/>
            <person name="Vollmer S.V."/>
        </authorList>
    </citation>
    <scope>NUCLEOTIDE SEQUENCE</scope>
    <source>
        <strain evidence="3">K2</strain>
    </source>
</reference>
<evidence type="ECO:0000259" key="1">
    <source>
        <dbReference type="PROSITE" id="PS50041"/>
    </source>
</evidence>